<keyword evidence="1" id="KW-0547">Nucleotide-binding</keyword>
<dbReference type="Pfam" id="PF13087">
    <property type="entry name" value="AAA_12"/>
    <property type="match status" value="1"/>
</dbReference>
<dbReference type="InterPro" id="IPR041679">
    <property type="entry name" value="DNA2/NAM7-like_C"/>
</dbReference>
<dbReference type="AlphaFoldDB" id="A0A0N4ZBJ3"/>
<evidence type="ECO:0000313" key="6">
    <source>
        <dbReference type="Proteomes" id="UP000038045"/>
    </source>
</evidence>
<accession>A0A0N4ZBJ3</accession>
<keyword evidence="3" id="KW-0347">Helicase</keyword>
<dbReference type="CDD" id="cd18808">
    <property type="entry name" value="SF1_C_Upf1"/>
    <property type="match status" value="1"/>
</dbReference>
<dbReference type="GO" id="GO:0043139">
    <property type="term" value="F:5'-3' DNA helicase activity"/>
    <property type="evidence" value="ECO:0007669"/>
    <property type="project" value="TreeGrafter"/>
</dbReference>
<keyword evidence="2" id="KW-0378">Hydrolase</keyword>
<evidence type="ECO:0000256" key="3">
    <source>
        <dbReference type="ARBA" id="ARBA00022806"/>
    </source>
</evidence>
<name>A0A0N4ZBJ3_PARTI</name>
<evidence type="ECO:0000256" key="2">
    <source>
        <dbReference type="ARBA" id="ARBA00022801"/>
    </source>
</evidence>
<protein>
    <submittedName>
        <fullName evidence="7">AAA_12 domain-containing protein</fullName>
    </submittedName>
</protein>
<dbReference type="InterPro" id="IPR047187">
    <property type="entry name" value="SF1_C_Upf1"/>
</dbReference>
<reference evidence="7" key="1">
    <citation type="submission" date="2017-02" db="UniProtKB">
        <authorList>
            <consortium name="WormBaseParasite"/>
        </authorList>
    </citation>
    <scope>IDENTIFICATION</scope>
</reference>
<organism evidence="6 7">
    <name type="scientific">Parastrongyloides trichosuri</name>
    <name type="common">Possum-specific nematode worm</name>
    <dbReference type="NCBI Taxonomy" id="131310"/>
    <lineage>
        <taxon>Eukaryota</taxon>
        <taxon>Metazoa</taxon>
        <taxon>Ecdysozoa</taxon>
        <taxon>Nematoda</taxon>
        <taxon>Chromadorea</taxon>
        <taxon>Rhabditida</taxon>
        <taxon>Tylenchina</taxon>
        <taxon>Panagrolaimomorpha</taxon>
        <taxon>Strongyloidoidea</taxon>
        <taxon>Strongyloididae</taxon>
        <taxon>Parastrongyloides</taxon>
    </lineage>
</organism>
<dbReference type="Gene3D" id="3.40.50.300">
    <property type="entry name" value="P-loop containing nucleotide triphosphate hydrolases"/>
    <property type="match status" value="2"/>
</dbReference>
<dbReference type="STRING" id="131310.A0A0N4ZBJ3"/>
<dbReference type="InterPro" id="IPR027417">
    <property type="entry name" value="P-loop_NTPase"/>
</dbReference>
<sequence length="602" mass="70306">MACSGTNVICGYSGRSNNVTKVFNGFDNMKDLCKNIHYIGNNINWPDGELVMKLRTISFNLKLDKHRKVLLQTHQAFVDNPMKLQILKEHFTEGTTIKLVFDKPDESLKKNIDEEAHVYGCVKRININENQGVSDILIEICAHPNYSATLKQLQKYKNEYKEYSLSPMTRLENLLLPKCKSFGTFDNIPRENIENFQKLLLNPDIIQCDENIFTNKEKDSIIKEIVHHNKEVICIDSPAATGKTSTIARTICKYGNFKYLVVMRNDKCCKEFYETLFANNTSNKLQTKDIVIVYESKFKLEPYDNILYRKENFLYFSKEINFVYRSMNLYSNMFEPDYIIFDDSNQVTIKQVLRTFEKYPFSKYIFFGDSKSLSPYTVSNDISLTCDEFCDGSIIDLLNRHKWVKKIFLNQSFRMCPQIIDIVSRLFYNNKLECGLIKEEISVMENKLIQSEIVYPIIWYNTKQTSHNGSINNESFYNEEEANHVADLVKKKLLRHFNYSQIGVLCMFPSQAKIISRLIDNRLIDVETINDFHGREKDIIIICTTKAYVSNQGEDYITNRCRLVSAFTRARLAIFIYGNSEALEKSKIWKKIISKISFRYEI</sequence>
<dbReference type="Proteomes" id="UP000038045">
    <property type="component" value="Unplaced"/>
</dbReference>
<proteinExistence type="predicted"/>
<evidence type="ECO:0000259" key="5">
    <source>
        <dbReference type="Pfam" id="PF13087"/>
    </source>
</evidence>
<evidence type="ECO:0000313" key="7">
    <source>
        <dbReference type="WBParaSite" id="PTRK_0000490400.1"/>
    </source>
</evidence>
<dbReference type="WBParaSite" id="PTRK_0000490400.1">
    <property type="protein sequence ID" value="PTRK_0000490400.1"/>
    <property type="gene ID" value="PTRK_0000490400"/>
</dbReference>
<dbReference type="PANTHER" id="PTHR43788:SF8">
    <property type="entry name" value="DNA-BINDING PROTEIN SMUBP-2"/>
    <property type="match status" value="1"/>
</dbReference>
<dbReference type="GO" id="GO:0016787">
    <property type="term" value="F:hydrolase activity"/>
    <property type="evidence" value="ECO:0007669"/>
    <property type="project" value="UniProtKB-KW"/>
</dbReference>
<dbReference type="SUPFAM" id="SSF52540">
    <property type="entry name" value="P-loop containing nucleoside triphosphate hydrolases"/>
    <property type="match status" value="1"/>
</dbReference>
<feature type="domain" description="DNA2/NAM7 helicase-like C-terminal" evidence="5">
    <location>
        <begin position="394"/>
        <end position="580"/>
    </location>
</feature>
<keyword evidence="4" id="KW-0067">ATP-binding</keyword>
<keyword evidence="6" id="KW-1185">Reference proteome</keyword>
<evidence type="ECO:0000256" key="4">
    <source>
        <dbReference type="ARBA" id="ARBA00022840"/>
    </source>
</evidence>
<dbReference type="PANTHER" id="PTHR43788">
    <property type="entry name" value="DNA2/NAM7 HELICASE FAMILY MEMBER"/>
    <property type="match status" value="1"/>
</dbReference>
<dbReference type="GO" id="GO:0005524">
    <property type="term" value="F:ATP binding"/>
    <property type="evidence" value="ECO:0007669"/>
    <property type="project" value="UniProtKB-KW"/>
</dbReference>
<dbReference type="InterPro" id="IPR050534">
    <property type="entry name" value="Coronavir_polyprotein_1ab"/>
</dbReference>
<evidence type="ECO:0000256" key="1">
    <source>
        <dbReference type="ARBA" id="ARBA00022741"/>
    </source>
</evidence>